<sequence>MAKYLAQIIVLGAQVVGRAFTRALKQEYAASQAAAGRRATTQGEQYKSAANDSKLGISLDEALQILNVDKKLNKEEVEKNYQHLFTINEKAKGGSFYLQSKTCFNRPLLAHTRHLSTKNGVSLDYFREAINEENIAKCIQKLNSLPVFARKNTAMTGVSMSAVLVPFCYNANNEPSVIVTLRSAKLLSHKWMICFPGGKQSEEDNDDAAKTAVRETVEELGIDASAIKVIGCLNPVPTRQRDGFITPVLAVVDREYFSKKDALSLNEQEVERIFFVPLHKLCEEKYWRYTQWLNGYATPVYKDDVFNDGDAPRIWGLTSFMLYAILMGLLPRAFTVQLPLKIAKKAY</sequence>
<dbReference type="CDD" id="cd03426">
    <property type="entry name" value="NUDIX_CoAse_Nudt7"/>
    <property type="match status" value="1"/>
</dbReference>
<dbReference type="InterPro" id="IPR045121">
    <property type="entry name" value="CoAse"/>
</dbReference>
<dbReference type="Gene3D" id="3.90.79.10">
    <property type="entry name" value="Nucleoside Triphosphate Pyrophosphohydrolase"/>
    <property type="match status" value="1"/>
</dbReference>
<evidence type="ECO:0000256" key="7">
    <source>
        <dbReference type="ARBA" id="ARBA00022792"/>
    </source>
</evidence>
<comment type="cofactor">
    <cofactor evidence="1">
        <name>Mn(2+)</name>
        <dbReference type="ChEBI" id="CHEBI:29035"/>
    </cofactor>
</comment>
<comment type="subcellular location">
    <subcellularLocation>
        <location evidence="3">Mitochondrion inner membrane</location>
        <topology evidence="3">Peripheral membrane protein</topology>
        <orientation evidence="3">Matrix side</orientation>
    </subcellularLocation>
</comment>
<keyword evidence="11" id="KW-0811">Translocation</keyword>
<keyword evidence="15" id="KW-1133">Transmembrane helix</keyword>
<dbReference type="Pfam" id="PF00293">
    <property type="entry name" value="NUDIX"/>
    <property type="match status" value="1"/>
</dbReference>
<evidence type="ECO:0000256" key="3">
    <source>
        <dbReference type="ARBA" id="ARBA00004443"/>
    </source>
</evidence>
<dbReference type="SUPFAM" id="SSF55811">
    <property type="entry name" value="Nudix"/>
    <property type="match status" value="1"/>
</dbReference>
<dbReference type="Pfam" id="PF03656">
    <property type="entry name" value="Pam16"/>
    <property type="match status" value="1"/>
</dbReference>
<keyword evidence="13 15" id="KW-0472">Membrane</keyword>
<evidence type="ECO:0000256" key="10">
    <source>
        <dbReference type="ARBA" id="ARBA00022927"/>
    </source>
</evidence>
<dbReference type="PANTHER" id="PTHR12992">
    <property type="entry name" value="NUDIX HYDROLASE"/>
    <property type="match status" value="1"/>
</dbReference>
<evidence type="ECO:0000256" key="12">
    <source>
        <dbReference type="ARBA" id="ARBA00023128"/>
    </source>
</evidence>
<feature type="domain" description="Nudix hydrolase" evidence="16">
    <location>
        <begin position="155"/>
        <end position="299"/>
    </location>
</feature>
<keyword evidence="10" id="KW-0653">Protein transport</keyword>
<dbReference type="STRING" id="299467.A0A443SQ50"/>
<dbReference type="FunFam" id="1.10.287.110:FF:000006">
    <property type="entry name" value="Import inner membrane translocase subunit TIM16"/>
    <property type="match status" value="1"/>
</dbReference>
<dbReference type="GO" id="GO:0010945">
    <property type="term" value="F:coenzyme A diphosphatase activity"/>
    <property type="evidence" value="ECO:0007669"/>
    <property type="project" value="InterPro"/>
</dbReference>
<dbReference type="GO" id="GO:0046872">
    <property type="term" value="F:metal ion binding"/>
    <property type="evidence" value="ECO:0007669"/>
    <property type="project" value="UniProtKB-KW"/>
</dbReference>
<keyword evidence="7" id="KW-0999">Mitochondrion inner membrane</keyword>
<feature type="transmembrane region" description="Helical" evidence="15">
    <location>
        <begin position="314"/>
        <end position="335"/>
    </location>
</feature>
<evidence type="ECO:0000256" key="2">
    <source>
        <dbReference type="ARBA" id="ARBA00001946"/>
    </source>
</evidence>
<gene>
    <name evidence="17" type="ORF">B4U80_01377</name>
</gene>
<dbReference type="OrthoDB" id="10262892at2759"/>
<evidence type="ECO:0000256" key="6">
    <source>
        <dbReference type="ARBA" id="ARBA00022723"/>
    </source>
</evidence>
<comment type="caution">
    <text evidence="17">The sequence shown here is derived from an EMBL/GenBank/DDBJ whole genome shotgun (WGS) entry which is preliminary data.</text>
</comment>
<dbReference type="GO" id="GO:0005743">
    <property type="term" value="C:mitochondrial inner membrane"/>
    <property type="evidence" value="ECO:0007669"/>
    <property type="project" value="UniProtKB-SubCell"/>
</dbReference>
<evidence type="ECO:0000256" key="1">
    <source>
        <dbReference type="ARBA" id="ARBA00001936"/>
    </source>
</evidence>
<evidence type="ECO:0000256" key="15">
    <source>
        <dbReference type="SAM" id="Phobius"/>
    </source>
</evidence>
<dbReference type="InterPro" id="IPR000086">
    <property type="entry name" value="NUDIX_hydrolase_dom"/>
</dbReference>
<evidence type="ECO:0000256" key="8">
    <source>
        <dbReference type="ARBA" id="ARBA00022801"/>
    </source>
</evidence>
<dbReference type="Gene3D" id="1.10.287.110">
    <property type="entry name" value="DnaJ domain"/>
    <property type="match status" value="1"/>
</dbReference>
<dbReference type="Proteomes" id="UP000288716">
    <property type="component" value="Unassembled WGS sequence"/>
</dbReference>
<evidence type="ECO:0000313" key="18">
    <source>
        <dbReference type="Proteomes" id="UP000288716"/>
    </source>
</evidence>
<reference evidence="17 18" key="1">
    <citation type="journal article" date="2018" name="Gigascience">
        <title>Genomes of trombidid mites reveal novel predicted allergens and laterally-transferred genes associated with secondary metabolism.</title>
        <authorList>
            <person name="Dong X."/>
            <person name="Chaisiri K."/>
            <person name="Xia D."/>
            <person name="Armstrong S.D."/>
            <person name="Fang Y."/>
            <person name="Donnelly M.J."/>
            <person name="Kadowaki T."/>
            <person name="McGarry J.W."/>
            <person name="Darby A.C."/>
            <person name="Makepeace B.L."/>
        </authorList>
    </citation>
    <scope>NUCLEOTIDE SEQUENCE [LARGE SCALE GENOMIC DNA]</scope>
    <source>
        <strain evidence="17">UoL-UT</strain>
    </source>
</reference>
<evidence type="ECO:0000256" key="13">
    <source>
        <dbReference type="ARBA" id="ARBA00023136"/>
    </source>
</evidence>
<evidence type="ECO:0000256" key="9">
    <source>
        <dbReference type="ARBA" id="ARBA00022842"/>
    </source>
</evidence>
<dbReference type="InterPro" id="IPR015797">
    <property type="entry name" value="NUDIX_hydrolase-like_dom_sf"/>
</dbReference>
<keyword evidence="9" id="KW-0460">Magnesium</keyword>
<keyword evidence="6" id="KW-0479">Metal-binding</keyword>
<dbReference type="AlphaFoldDB" id="A0A443SQ50"/>
<name>A0A443SQ50_9ACAR</name>
<evidence type="ECO:0000313" key="17">
    <source>
        <dbReference type="EMBL" id="RWS29666.1"/>
    </source>
</evidence>
<dbReference type="InterPro" id="IPR036869">
    <property type="entry name" value="J_dom_sf"/>
</dbReference>
<dbReference type="PANTHER" id="PTHR12992:SF11">
    <property type="entry name" value="MITOCHONDRIAL COENZYME A DIPHOSPHATASE NUDT8"/>
    <property type="match status" value="1"/>
</dbReference>
<keyword evidence="12" id="KW-0496">Mitochondrion</keyword>
<comment type="similarity">
    <text evidence="4">Belongs to the TIM16/PAM16 family.</text>
</comment>
<evidence type="ECO:0000256" key="5">
    <source>
        <dbReference type="ARBA" id="ARBA00022448"/>
    </source>
</evidence>
<keyword evidence="15" id="KW-0812">Transmembrane</keyword>
<comment type="cofactor">
    <cofactor evidence="2">
        <name>Mg(2+)</name>
        <dbReference type="ChEBI" id="CHEBI:18420"/>
    </cofactor>
</comment>
<dbReference type="VEuPathDB" id="VectorBase:LDEU002375"/>
<evidence type="ECO:0000256" key="14">
    <source>
        <dbReference type="ARBA" id="ARBA00023211"/>
    </source>
</evidence>
<evidence type="ECO:0000256" key="4">
    <source>
        <dbReference type="ARBA" id="ARBA00008817"/>
    </source>
</evidence>
<dbReference type="GO" id="GO:0015031">
    <property type="term" value="P:protein transport"/>
    <property type="evidence" value="ECO:0007669"/>
    <property type="project" value="UniProtKB-KW"/>
</dbReference>
<keyword evidence="8 17" id="KW-0378">Hydrolase</keyword>
<dbReference type="EMBL" id="NCKV01000812">
    <property type="protein sequence ID" value="RWS29666.1"/>
    <property type="molecule type" value="Genomic_DNA"/>
</dbReference>
<organism evidence="17 18">
    <name type="scientific">Leptotrombidium deliense</name>
    <dbReference type="NCBI Taxonomy" id="299467"/>
    <lineage>
        <taxon>Eukaryota</taxon>
        <taxon>Metazoa</taxon>
        <taxon>Ecdysozoa</taxon>
        <taxon>Arthropoda</taxon>
        <taxon>Chelicerata</taxon>
        <taxon>Arachnida</taxon>
        <taxon>Acari</taxon>
        <taxon>Acariformes</taxon>
        <taxon>Trombidiformes</taxon>
        <taxon>Prostigmata</taxon>
        <taxon>Anystina</taxon>
        <taxon>Parasitengona</taxon>
        <taxon>Trombiculoidea</taxon>
        <taxon>Trombiculidae</taxon>
        <taxon>Leptotrombidium</taxon>
    </lineage>
</organism>
<accession>A0A443SQ50</accession>
<keyword evidence="18" id="KW-1185">Reference proteome</keyword>
<dbReference type="PROSITE" id="PS51462">
    <property type="entry name" value="NUDIX"/>
    <property type="match status" value="1"/>
</dbReference>
<proteinExistence type="inferred from homology"/>
<keyword evidence="14" id="KW-0464">Manganese</keyword>
<evidence type="ECO:0000259" key="16">
    <source>
        <dbReference type="PROSITE" id="PS51462"/>
    </source>
</evidence>
<evidence type="ECO:0000256" key="11">
    <source>
        <dbReference type="ARBA" id="ARBA00023010"/>
    </source>
</evidence>
<protein>
    <submittedName>
        <fullName evidence="17">DnaJ domain and NUDIX domain hydrolase-like protein</fullName>
    </submittedName>
</protein>
<keyword evidence="5" id="KW-0813">Transport</keyword>